<organism evidence="1 2">
    <name type="scientific">Orbilia oligospora</name>
    <name type="common">Nematode-trapping fungus</name>
    <name type="synonym">Arthrobotrys oligospora</name>
    <dbReference type="NCBI Taxonomy" id="2813651"/>
    <lineage>
        <taxon>Eukaryota</taxon>
        <taxon>Fungi</taxon>
        <taxon>Dikarya</taxon>
        <taxon>Ascomycota</taxon>
        <taxon>Pezizomycotina</taxon>
        <taxon>Orbiliomycetes</taxon>
        <taxon>Orbiliales</taxon>
        <taxon>Orbiliaceae</taxon>
        <taxon>Orbilia</taxon>
    </lineage>
</organism>
<dbReference type="SUPFAM" id="SSF48452">
    <property type="entry name" value="TPR-like"/>
    <property type="match status" value="2"/>
</dbReference>
<sequence length="611" mass="68692">MPRRNELVRAGSSELRQDCSLPEANLKLRNSNRTAQLEPGEQTFHASDMMPPPPSSLPYYDLGTFHRPITTKSSECQTWFDRGLIWSYGFNHQEAVKCFSSAISHDPTCPMAHWGLAHALGPNYNKPWNLFDPSDLTESLQRAYSAAKLAEEYVQLNGSRPVELALIGALRLRYQDSTRPNSFLKWNLDYADAMKSVYSRFKNDLDVATLYAEALMNLTPWQLWDLKTGLPSSKARTIEAKEALDTAIKNPLSSTHPGVLHMYIHLMEMSPQPELALDAADRLRDLIPDAGHLRHMPSHIDILVGDYRRAIASNTAAIIADEKYLTNAGLQNFYTLYRSHDYHSLIYAAMLAGKSAVALETATAMESSIPESLLRVQSPPMADWLESFLSVRAHILIRFGRWEEISNLKLPTDQSLYCVTTATMHYAKAIAAAATGRIKEAETEKGLFEESLTRVSGRRLTATNKSLNVLAVAKEMLLGELEYRKGNYKVAFEALRRAVELDDGLIYGEPWGWMVPTRHAYAALLLEQGQVERAAGLYRADLGFDKSVPRARQHPNNVWALHGYHECLRKMGREEEAGLVELQLRIARAVADVEVKASCFCRVDRCPRSVL</sequence>
<accession>A0A7C8NXD2</accession>
<dbReference type="PANTHER" id="PTHR45588:SF1">
    <property type="entry name" value="WW DOMAIN-CONTAINING PROTEIN"/>
    <property type="match status" value="1"/>
</dbReference>
<proteinExistence type="predicted"/>
<evidence type="ECO:0000313" key="2">
    <source>
        <dbReference type="Proteomes" id="UP000480548"/>
    </source>
</evidence>
<evidence type="ECO:0008006" key="3">
    <source>
        <dbReference type="Google" id="ProtNLM"/>
    </source>
</evidence>
<dbReference type="Proteomes" id="UP000480548">
    <property type="component" value="Unassembled WGS sequence"/>
</dbReference>
<reference evidence="1 2" key="1">
    <citation type="submission" date="2019-06" db="EMBL/GenBank/DDBJ databases">
        <authorList>
            <person name="Palmer J.M."/>
        </authorList>
    </citation>
    <scope>NUCLEOTIDE SEQUENCE [LARGE SCALE GENOMIC DNA]</scope>
    <source>
        <strain evidence="1 2">TWF703</strain>
    </source>
</reference>
<evidence type="ECO:0000313" key="1">
    <source>
        <dbReference type="EMBL" id="KAF3138805.1"/>
    </source>
</evidence>
<dbReference type="InterPro" id="IPR011990">
    <property type="entry name" value="TPR-like_helical_dom_sf"/>
</dbReference>
<dbReference type="InterPro" id="IPR019734">
    <property type="entry name" value="TPR_rpt"/>
</dbReference>
<dbReference type="EMBL" id="WIQZ01000021">
    <property type="protein sequence ID" value="KAF3138805.1"/>
    <property type="molecule type" value="Genomic_DNA"/>
</dbReference>
<dbReference type="Gene3D" id="1.25.40.10">
    <property type="entry name" value="Tetratricopeptide repeat domain"/>
    <property type="match status" value="2"/>
</dbReference>
<comment type="caution">
    <text evidence="1">The sequence shown here is derived from an EMBL/GenBank/DDBJ whole genome shotgun (WGS) entry which is preliminary data.</text>
</comment>
<name>A0A7C8NXD2_ORBOL</name>
<protein>
    <recommendedName>
        <fullName evidence="3">TPR domain protein</fullName>
    </recommendedName>
</protein>
<dbReference type="SMART" id="SM00028">
    <property type="entry name" value="TPR"/>
    <property type="match status" value="2"/>
</dbReference>
<dbReference type="AlphaFoldDB" id="A0A7C8NXD2"/>
<gene>
    <name evidence="1" type="ORF">TWF703_004346</name>
</gene>
<dbReference type="PANTHER" id="PTHR45588">
    <property type="entry name" value="TPR DOMAIN-CONTAINING PROTEIN"/>
    <property type="match status" value="1"/>
</dbReference>